<evidence type="ECO:0000259" key="2">
    <source>
        <dbReference type="Pfam" id="PF00496"/>
    </source>
</evidence>
<dbReference type="KEGG" id="stri:C7M71_026955"/>
<dbReference type="GO" id="GO:0015833">
    <property type="term" value="P:peptide transport"/>
    <property type="evidence" value="ECO:0007669"/>
    <property type="project" value="TreeGrafter"/>
</dbReference>
<evidence type="ECO:0000313" key="4">
    <source>
        <dbReference type="Proteomes" id="UP000249340"/>
    </source>
</evidence>
<protein>
    <submittedName>
        <fullName evidence="3">ABC transporter substrate-binding protein</fullName>
    </submittedName>
</protein>
<name>A0A345T3E0_9ACTN</name>
<dbReference type="PANTHER" id="PTHR30290:SF83">
    <property type="entry name" value="ABC TRANSPORTER SUBSTRATE-BINDING PROTEIN"/>
    <property type="match status" value="1"/>
</dbReference>
<keyword evidence="4" id="KW-1185">Reference proteome</keyword>
<dbReference type="OrthoDB" id="9046151at2"/>
<gene>
    <name evidence="3" type="ORF">C7M71_026955</name>
</gene>
<evidence type="ECO:0000256" key="1">
    <source>
        <dbReference type="SAM" id="MobiDB-lite"/>
    </source>
</evidence>
<dbReference type="Gene3D" id="3.10.105.10">
    <property type="entry name" value="Dipeptide-binding Protein, Domain 3"/>
    <property type="match status" value="1"/>
</dbReference>
<dbReference type="GO" id="GO:1904680">
    <property type="term" value="F:peptide transmembrane transporter activity"/>
    <property type="evidence" value="ECO:0007669"/>
    <property type="project" value="TreeGrafter"/>
</dbReference>
<dbReference type="PANTHER" id="PTHR30290">
    <property type="entry name" value="PERIPLASMIC BINDING COMPONENT OF ABC TRANSPORTER"/>
    <property type="match status" value="1"/>
</dbReference>
<dbReference type="InterPro" id="IPR039424">
    <property type="entry name" value="SBP_5"/>
</dbReference>
<reference evidence="4" key="1">
    <citation type="submission" date="2018-07" db="EMBL/GenBank/DDBJ databases">
        <title>Streptacidiphilus bronchialis DSM 106435 chromosome.</title>
        <authorList>
            <person name="Batra D."/>
            <person name="Gulvik C.A."/>
        </authorList>
    </citation>
    <scope>NUCLEOTIDE SEQUENCE [LARGE SCALE GENOMIC DNA]</scope>
    <source>
        <strain evidence="4">DSM 106435</strain>
    </source>
</reference>
<dbReference type="SUPFAM" id="SSF53850">
    <property type="entry name" value="Periplasmic binding protein-like II"/>
    <property type="match status" value="1"/>
</dbReference>
<sequence>MCGGGAVVRSPLGAHIADGSFPRGCPDRPPAYPVALGPRSPCTNRPDRRPREVPPQHPRTTHGGSMTRLVRRAPRARRAAATLAALLAATACGGSGGRGDSAGPDASYSVALTEPDHLTPGNTSSSYAIDVLSGLFDTLVVLDPKDGHPVMQAADSVTSPDQRNWTVRLRPGQTFHNGEKVTAQSFVDAWNAAAYGPNGWANNHYFATVEGYPALNPADGRTAPTAKTLSGLKTVDDLTFTVKLTAPFSPFPMTLSYTGFAPLPKAAFTDPRSFDVHPIGNGPFRMDGDWQHNQRITLRRYAGYKGPRPARAGGVEFRIYANKDTAWTDFQAGQVDLLPTIPPAHLPQARRLFGDRLRGTPGGTMDYLGFPVFDRRFADPRVRRAFSMAIDRKAIVDAVFNGAYQPMASLLAPGVPGYRKDACGEVCAYHPVRARQLLAQAGGFHGPLELWFSNADPSYEQWMTAVANQFRQNLGIDRITFRKVPASDYLSTLSGRKETGPYRHNWVMDYPSAQDYLEYMWGDGNRMGWRNRTFLDLLRQANAAPGPAAALPLYQRAEDIALAELPMAPLWNWTDYSASSGRLRGVTADPYTPFHLDRISVK</sequence>
<dbReference type="GO" id="GO:0043190">
    <property type="term" value="C:ATP-binding cassette (ABC) transporter complex"/>
    <property type="evidence" value="ECO:0007669"/>
    <property type="project" value="InterPro"/>
</dbReference>
<dbReference type="Gene3D" id="3.90.76.10">
    <property type="entry name" value="Dipeptide-binding Protein, Domain 1"/>
    <property type="match status" value="1"/>
</dbReference>
<dbReference type="InterPro" id="IPR030678">
    <property type="entry name" value="Peptide/Ni-bd"/>
</dbReference>
<dbReference type="CDD" id="cd00995">
    <property type="entry name" value="PBP2_NikA_DppA_OppA_like"/>
    <property type="match status" value="1"/>
</dbReference>
<feature type="domain" description="Solute-binding protein family 5" evidence="2">
    <location>
        <begin position="150"/>
        <end position="525"/>
    </location>
</feature>
<feature type="region of interest" description="Disordered" evidence="1">
    <location>
        <begin position="19"/>
        <end position="65"/>
    </location>
</feature>
<dbReference type="Gene3D" id="3.40.190.10">
    <property type="entry name" value="Periplasmic binding protein-like II"/>
    <property type="match status" value="1"/>
</dbReference>
<dbReference type="GO" id="GO:0042597">
    <property type="term" value="C:periplasmic space"/>
    <property type="evidence" value="ECO:0007669"/>
    <property type="project" value="UniProtKB-ARBA"/>
</dbReference>
<dbReference type="Proteomes" id="UP000249340">
    <property type="component" value="Chromosome"/>
</dbReference>
<dbReference type="InterPro" id="IPR000914">
    <property type="entry name" value="SBP_5_dom"/>
</dbReference>
<dbReference type="EMBL" id="CP031264">
    <property type="protein sequence ID" value="AXI80495.1"/>
    <property type="molecule type" value="Genomic_DNA"/>
</dbReference>
<organism evidence="3 4">
    <name type="scientific">Peterkaempfera bronchialis</name>
    <dbReference type="NCBI Taxonomy" id="2126346"/>
    <lineage>
        <taxon>Bacteria</taxon>
        <taxon>Bacillati</taxon>
        <taxon>Actinomycetota</taxon>
        <taxon>Actinomycetes</taxon>
        <taxon>Kitasatosporales</taxon>
        <taxon>Streptomycetaceae</taxon>
        <taxon>Peterkaempfera</taxon>
    </lineage>
</organism>
<dbReference type="PIRSF" id="PIRSF002741">
    <property type="entry name" value="MppA"/>
    <property type="match status" value="1"/>
</dbReference>
<dbReference type="AlphaFoldDB" id="A0A345T3E0"/>
<proteinExistence type="predicted"/>
<accession>A0A345T3E0</accession>
<dbReference type="Pfam" id="PF00496">
    <property type="entry name" value="SBP_bac_5"/>
    <property type="match status" value="1"/>
</dbReference>
<feature type="compositionally biased region" description="Basic and acidic residues" evidence="1">
    <location>
        <begin position="45"/>
        <end position="54"/>
    </location>
</feature>
<evidence type="ECO:0000313" key="3">
    <source>
        <dbReference type="EMBL" id="AXI80495.1"/>
    </source>
</evidence>